<dbReference type="AlphaFoldDB" id="A0A073HYB3"/>
<keyword evidence="2" id="KW-1185">Reference proteome</keyword>
<comment type="caution">
    <text evidence="1">The sequence shown here is derived from an EMBL/GenBank/DDBJ whole genome shotgun (WGS) entry which is preliminary data.</text>
</comment>
<dbReference type="Proteomes" id="UP000053232">
    <property type="component" value="Unassembled WGS sequence"/>
</dbReference>
<sequence length="123" mass="14550">MKTIKTLRQYLTWNILNVRGFPLHHHYIYSTLFIRRSKRTPEPPDVYDKINQTETQQTKDNSDGAILTTTQKRLANDQGKRVQWNQSQREWELIQKGTNLTNFSRMQKHVNGNQSNQGYLTTT</sequence>
<proteinExistence type="predicted"/>
<dbReference type="EMBL" id="ARYC01022082">
    <property type="protein sequence ID" value="KEJ82414.1"/>
    <property type="molecule type" value="Genomic_DNA"/>
</dbReference>
<gene>
    <name evidence="1" type="ORF">OXYTRIMIC_417</name>
</gene>
<accession>A0A073HYB3</accession>
<name>A0A073HYB3_9SPIT</name>
<evidence type="ECO:0000313" key="1">
    <source>
        <dbReference type="EMBL" id="KEJ82414.1"/>
    </source>
</evidence>
<reference evidence="2" key="1">
    <citation type="journal article" date="2014" name="Cell">
        <title>The Architecture of a Scrambled Genome Reveals Massive Levels of Genomic Rearrangement during Development.</title>
        <authorList>
            <person name="Chen X."/>
            <person name="Bracht J.R."/>
            <person name="Goldman A.D."/>
            <person name="Dolzhenko E."/>
            <person name="Clay D.M."/>
            <person name="Swart E.C."/>
            <person name="Perlman D.H."/>
            <person name="Doak T.G."/>
            <person name="Stuart A."/>
            <person name="Amemiya C.T."/>
            <person name="Sebra R.P."/>
            <person name="Landweber L.F."/>
        </authorList>
    </citation>
    <scope>NUCLEOTIDE SEQUENCE [LARGE SCALE GENOMIC DNA]</scope>
    <source>
        <strain evidence="2">JRB310</strain>
    </source>
</reference>
<evidence type="ECO:0000313" key="2">
    <source>
        <dbReference type="Proteomes" id="UP000053232"/>
    </source>
</evidence>
<organism evidence="1 2">
    <name type="scientific">Oxytricha trifallax</name>
    <dbReference type="NCBI Taxonomy" id="1172189"/>
    <lineage>
        <taxon>Eukaryota</taxon>
        <taxon>Sar</taxon>
        <taxon>Alveolata</taxon>
        <taxon>Ciliophora</taxon>
        <taxon>Intramacronucleata</taxon>
        <taxon>Spirotrichea</taxon>
        <taxon>Stichotrichia</taxon>
        <taxon>Sporadotrichida</taxon>
        <taxon>Oxytrichidae</taxon>
        <taxon>Oxytrichinae</taxon>
        <taxon>Oxytricha</taxon>
    </lineage>
</organism>
<protein>
    <submittedName>
        <fullName evidence="1">Uncharacterized protein</fullName>
    </submittedName>
</protein>